<proteinExistence type="inferred from homology"/>
<reference evidence="11 12" key="1">
    <citation type="submission" date="2017-11" db="EMBL/GenBank/DDBJ databases">
        <title>The genome of Rhizophagus clarus HR1 reveals common genetic basis of auxotrophy among arbuscular mycorrhizal fungi.</title>
        <authorList>
            <person name="Kobayashi Y."/>
        </authorList>
    </citation>
    <scope>NUCLEOTIDE SEQUENCE [LARGE SCALE GENOMIC DNA]</scope>
    <source>
        <strain evidence="11 12">HR1</strain>
    </source>
</reference>
<dbReference type="CDD" id="cd14792">
    <property type="entry name" value="GH27"/>
    <property type="match status" value="1"/>
</dbReference>
<dbReference type="Gene3D" id="3.20.20.70">
    <property type="entry name" value="Aldolase class I"/>
    <property type="match status" value="1"/>
</dbReference>
<evidence type="ECO:0000256" key="4">
    <source>
        <dbReference type="ARBA" id="ARBA00022729"/>
    </source>
</evidence>
<evidence type="ECO:0000259" key="10">
    <source>
        <dbReference type="Pfam" id="PF17801"/>
    </source>
</evidence>
<dbReference type="Pfam" id="PF16499">
    <property type="entry name" value="Melibiase_2"/>
    <property type="match status" value="1"/>
</dbReference>
<dbReference type="PRINTS" id="PR00740">
    <property type="entry name" value="GLHYDRLASE27"/>
</dbReference>
<keyword evidence="6 8" id="KW-1015">Disulfide bond</keyword>
<keyword evidence="9" id="KW-0812">Transmembrane</keyword>
<evidence type="ECO:0000256" key="2">
    <source>
        <dbReference type="ARBA" id="ARBA00009743"/>
    </source>
</evidence>
<dbReference type="InterPro" id="IPR013780">
    <property type="entry name" value="Glyco_hydro_b"/>
</dbReference>
<evidence type="ECO:0000256" key="5">
    <source>
        <dbReference type="ARBA" id="ARBA00022801"/>
    </source>
</evidence>
<feature type="domain" description="Alpha galactosidase C-terminal" evidence="10">
    <location>
        <begin position="309"/>
        <end position="381"/>
    </location>
</feature>
<keyword evidence="12" id="KW-1185">Reference proteome</keyword>
<dbReference type="GO" id="GO:0004557">
    <property type="term" value="F:alpha-galactosidase activity"/>
    <property type="evidence" value="ECO:0007669"/>
    <property type="project" value="UniProtKB-EC"/>
</dbReference>
<feature type="transmembrane region" description="Helical" evidence="9">
    <location>
        <begin position="7"/>
        <end position="26"/>
    </location>
</feature>
<keyword evidence="9" id="KW-0472">Membrane</keyword>
<dbReference type="STRING" id="94130.A0A2Z6QII9"/>
<evidence type="ECO:0000313" key="11">
    <source>
        <dbReference type="EMBL" id="GBB84604.1"/>
    </source>
</evidence>
<dbReference type="InterPro" id="IPR017853">
    <property type="entry name" value="GH"/>
</dbReference>
<dbReference type="Proteomes" id="UP000247702">
    <property type="component" value="Unassembled WGS sequence"/>
</dbReference>
<accession>A0A2Z6QII9</accession>
<evidence type="ECO:0000256" key="3">
    <source>
        <dbReference type="ARBA" id="ARBA00012755"/>
    </source>
</evidence>
<dbReference type="EC" id="3.2.1.22" evidence="3 8"/>
<dbReference type="SUPFAM" id="SSF51011">
    <property type="entry name" value="Glycosyl hydrolase domain"/>
    <property type="match status" value="1"/>
</dbReference>
<gene>
    <name evidence="11" type="ORF">RclHR1_11180005</name>
</gene>
<dbReference type="Pfam" id="PF17801">
    <property type="entry name" value="Melibiase_C"/>
    <property type="match status" value="1"/>
</dbReference>
<evidence type="ECO:0000256" key="6">
    <source>
        <dbReference type="ARBA" id="ARBA00023157"/>
    </source>
</evidence>
<dbReference type="InterPro" id="IPR002241">
    <property type="entry name" value="Glyco_hydro_27"/>
</dbReference>
<dbReference type="InterPro" id="IPR041233">
    <property type="entry name" value="Melibiase_C"/>
</dbReference>
<dbReference type="InterPro" id="IPR013785">
    <property type="entry name" value="Aldolase_TIM"/>
</dbReference>
<dbReference type="SUPFAM" id="SSF51445">
    <property type="entry name" value="(Trans)glycosidases"/>
    <property type="match status" value="1"/>
</dbReference>
<evidence type="ECO:0000313" key="12">
    <source>
        <dbReference type="Proteomes" id="UP000247702"/>
    </source>
</evidence>
<keyword evidence="7 8" id="KW-0326">Glycosidase</keyword>
<dbReference type="FunFam" id="3.20.20.70:FF:000202">
    <property type="entry name" value="Alpha-galactosidase"/>
    <property type="match status" value="1"/>
</dbReference>
<comment type="caution">
    <text evidence="11">The sequence shown here is derived from an EMBL/GenBank/DDBJ whole genome shotgun (WGS) entry which is preliminary data.</text>
</comment>
<comment type="similarity">
    <text evidence="2 8">Belongs to the glycosyl hydrolase 27 family.</text>
</comment>
<name>A0A2Z6QII9_9GLOM</name>
<dbReference type="InterPro" id="IPR000111">
    <property type="entry name" value="Glyco_hydro_27/36_CS"/>
</dbReference>
<dbReference type="PANTHER" id="PTHR11452">
    <property type="entry name" value="ALPHA-GALACTOSIDASE/ALPHA-N-ACETYLGALACTOSAMINIDASE"/>
    <property type="match status" value="1"/>
</dbReference>
<dbReference type="PROSITE" id="PS00512">
    <property type="entry name" value="ALPHA_GALACTOSIDASE"/>
    <property type="match status" value="1"/>
</dbReference>
<evidence type="ECO:0000256" key="7">
    <source>
        <dbReference type="ARBA" id="ARBA00023295"/>
    </source>
</evidence>
<organism evidence="11 12">
    <name type="scientific">Rhizophagus clarus</name>
    <dbReference type="NCBI Taxonomy" id="94130"/>
    <lineage>
        <taxon>Eukaryota</taxon>
        <taxon>Fungi</taxon>
        <taxon>Fungi incertae sedis</taxon>
        <taxon>Mucoromycota</taxon>
        <taxon>Glomeromycotina</taxon>
        <taxon>Glomeromycetes</taxon>
        <taxon>Glomerales</taxon>
        <taxon>Glomeraceae</taxon>
        <taxon>Rhizophagus</taxon>
    </lineage>
</organism>
<keyword evidence="4" id="KW-0732">Signal</keyword>
<dbReference type="GO" id="GO:0005995">
    <property type="term" value="P:melibiose catabolic process"/>
    <property type="evidence" value="ECO:0007669"/>
    <property type="project" value="UniProtKB-ARBA"/>
</dbReference>
<evidence type="ECO:0000256" key="1">
    <source>
        <dbReference type="ARBA" id="ARBA00001255"/>
    </source>
</evidence>
<dbReference type="PANTHER" id="PTHR11452:SF75">
    <property type="entry name" value="ALPHA-GALACTOSIDASE MEL1"/>
    <property type="match status" value="1"/>
</dbReference>
<protein>
    <recommendedName>
        <fullName evidence="3 8">Alpha-galactosidase</fullName>
        <ecNumber evidence="3 8">3.2.1.22</ecNumber>
    </recommendedName>
    <alternativeName>
        <fullName evidence="8">Melibiase</fullName>
    </alternativeName>
</protein>
<feature type="transmembrane region" description="Helical" evidence="9">
    <location>
        <begin position="406"/>
        <end position="425"/>
    </location>
</feature>
<dbReference type="Gene3D" id="2.60.40.1180">
    <property type="entry name" value="Golgi alpha-mannosidase II"/>
    <property type="match status" value="1"/>
</dbReference>
<keyword evidence="5 8" id="KW-0378">Hydrolase</keyword>
<evidence type="ECO:0000256" key="9">
    <source>
        <dbReference type="SAM" id="Phobius"/>
    </source>
</evidence>
<dbReference type="AlphaFoldDB" id="A0A2Z6QII9"/>
<keyword evidence="9" id="KW-1133">Transmembrane helix</keyword>
<dbReference type="EMBL" id="BEXD01000134">
    <property type="protein sequence ID" value="GBB84604.1"/>
    <property type="molecule type" value="Genomic_DNA"/>
</dbReference>
<evidence type="ECO:0000256" key="8">
    <source>
        <dbReference type="RuleBase" id="RU361168"/>
    </source>
</evidence>
<sequence length="430" mass="48355">MNIKVSLPLLITIHFLIYNIFGINGLDNGLGRTPPMGWNSWNRFNCTIDENLIKQTADALVDYGLRDVGYKYLNIDDCWAGERDEQGYIHASNITFPGGIKALADYAHSKGLLFGLYSDAGYRTCAGRIGSLGFEDVDAITYASWEIDYLKYDNCYNASIPEQGRYEIMRDMLNATGRPIFFSICEWGASQPYLWANEVGNSWRTTDDIKLGWDSVMDILHQQRKITHYAGPGGWNDPDMLQVGNGNLTLDEQKSHFSLWAALKAPLLLGFDIRYPSNDTLEIVNNTEIIAINQDPLGKSVNLAQSTKTMDIWTGELSDGYVALLLNKAGSSITIDLNFTAHLNVLGELSIRDLWEHEDKGVYNDSYSRDVPTHGIVVLKLTGGTKIEEFAEFIDQYNDAALSEFVIKYGVFVLLLIVFVLQYCVRYCCE</sequence>
<comment type="catalytic activity">
    <reaction evidence="1 8">
        <text>Hydrolysis of terminal, non-reducing alpha-D-galactose residues in alpha-D-galactosides, including galactose oligosaccharides, galactomannans and galactolipids.</text>
        <dbReference type="EC" id="3.2.1.22"/>
    </reaction>
</comment>